<sequence length="113" mass="12027">MTSTANLQIALLILLCAASPARAGTCADDIEKTQIQLDQAIEKDAGAHGWQRESLSALRSHQPTPRSIAEAEGGRGAVFTDALDSLDRARTADQTGDTGTCSRELAHVREILK</sequence>
<dbReference type="AlphaFoldDB" id="A0A0A3XVI2"/>
<evidence type="ECO:0000313" key="2">
    <source>
        <dbReference type="EMBL" id="KGT78467.1"/>
    </source>
</evidence>
<dbReference type="RefSeq" id="WP_028155823.1">
    <property type="nucleotide sequence ID" value="NZ_CP081350.1"/>
</dbReference>
<dbReference type="EMBL" id="JRPN01000014">
    <property type="protein sequence ID" value="KGT78467.1"/>
    <property type="molecule type" value="Genomic_DNA"/>
</dbReference>
<protein>
    <submittedName>
        <fullName evidence="2">Uncharacterized protein</fullName>
    </submittedName>
</protein>
<evidence type="ECO:0000256" key="1">
    <source>
        <dbReference type="SAM" id="SignalP"/>
    </source>
</evidence>
<feature type="chain" id="PRO_5002005226" evidence="1">
    <location>
        <begin position="24"/>
        <end position="113"/>
    </location>
</feature>
<gene>
    <name evidence="2" type="ORF">MA20_13665</name>
</gene>
<accession>A0A0A3XVI2</accession>
<name>A0A0A3XVI2_BRAJP</name>
<organism evidence="2 3">
    <name type="scientific">Bradyrhizobium japonicum</name>
    <dbReference type="NCBI Taxonomy" id="375"/>
    <lineage>
        <taxon>Bacteria</taxon>
        <taxon>Pseudomonadati</taxon>
        <taxon>Pseudomonadota</taxon>
        <taxon>Alphaproteobacteria</taxon>
        <taxon>Hyphomicrobiales</taxon>
        <taxon>Nitrobacteraceae</taxon>
        <taxon>Bradyrhizobium</taxon>
    </lineage>
</organism>
<reference evidence="2 3" key="1">
    <citation type="submission" date="2014-09" db="EMBL/GenBank/DDBJ databases">
        <title>Draft genome of Bradyrhizobium japonicum Is-34.</title>
        <authorList>
            <person name="Tsurumaru H."/>
            <person name="Yamakawa T."/>
            <person name="Hashimoto S."/>
            <person name="Okizaki K."/>
            <person name="Kanesaki Y."/>
            <person name="Yoshikawa H."/>
            <person name="Yajima S."/>
        </authorList>
    </citation>
    <scope>NUCLEOTIDE SEQUENCE [LARGE SCALE GENOMIC DNA]</scope>
    <source>
        <strain evidence="2 3">Is-34</strain>
    </source>
</reference>
<comment type="caution">
    <text evidence="2">The sequence shown here is derived from an EMBL/GenBank/DDBJ whole genome shotgun (WGS) entry which is preliminary data.</text>
</comment>
<feature type="signal peptide" evidence="1">
    <location>
        <begin position="1"/>
        <end position="23"/>
    </location>
</feature>
<dbReference type="Proteomes" id="UP000030377">
    <property type="component" value="Unassembled WGS sequence"/>
</dbReference>
<proteinExistence type="predicted"/>
<evidence type="ECO:0000313" key="3">
    <source>
        <dbReference type="Proteomes" id="UP000030377"/>
    </source>
</evidence>
<keyword evidence="1" id="KW-0732">Signal</keyword>